<dbReference type="EMBL" id="JBHTLT010000047">
    <property type="protein sequence ID" value="MFD1205507.1"/>
    <property type="molecule type" value="Genomic_DNA"/>
</dbReference>
<dbReference type="PROSITE" id="PS50111">
    <property type="entry name" value="CHEMOTAXIS_TRANSDUC_2"/>
    <property type="match status" value="1"/>
</dbReference>
<proteinExistence type="inferred from homology"/>
<comment type="similarity">
    <text evidence="5">Belongs to the methyl-accepting chemotaxis (MCP) protein family.</text>
</comment>
<evidence type="ECO:0000256" key="6">
    <source>
        <dbReference type="PROSITE-ProRule" id="PRU00284"/>
    </source>
</evidence>
<evidence type="ECO:0000259" key="9">
    <source>
        <dbReference type="PROSITE" id="PS50111"/>
    </source>
</evidence>
<evidence type="ECO:0000256" key="2">
    <source>
        <dbReference type="ARBA" id="ARBA00022475"/>
    </source>
</evidence>
<dbReference type="Gene3D" id="6.10.340.10">
    <property type="match status" value="1"/>
</dbReference>
<evidence type="ECO:0000256" key="7">
    <source>
        <dbReference type="SAM" id="Coils"/>
    </source>
</evidence>
<sequence length="562" mass="61176">MTVGKKLWVGFLAILFIVIVVGASGLWALSKLDADYRYLIDDKIQNVVLLEQLLSAQHADAKNIRGYIIYQDQSYIEQRNEIMVAIKEKIKALEKAIHTASARTILKEAKETSKSAEQISELIVRDVQAGNIESAMNLAKEVSFYQDGVSANLQQLIQQQEIEQKNTEDQLQSVLKWIYVLIGGLIIVAIIASIVIAKIVSRSIAMPVRTMTTSLKRFARGDFSAGPIAVHNQDEIGEMGRALNGMAADLKGMLSTVRESAFQLASSAEELSASSEESLAASEIVAKSTEQSSIASDLQVEKVTGAHRILNEMLSGIDHISADNEKVQAESEEVAVLVSDGASQMSHFTNQIEKISDTLQSSSEMIRQLSIHSESIRQVTSVITTLSEQTNLLALNAAIEAARAGEHGQGFAVVAEEVRKLADQSKHSAVQIGRMIDEMAHDLERAVVGAEKGSGYIATGRALSESTKNVFRQIENATRLMNGAIQDVSEKMKQVRLMTDIVSADSLQIQQIALRAHMEAQSANAATEEQLSANADIAQNAQTLSTLSDRLLGEVNKFIVSE</sequence>
<dbReference type="PANTHER" id="PTHR32089">
    <property type="entry name" value="METHYL-ACCEPTING CHEMOTAXIS PROTEIN MCPB"/>
    <property type="match status" value="1"/>
</dbReference>
<evidence type="ECO:0000256" key="5">
    <source>
        <dbReference type="ARBA" id="ARBA00029447"/>
    </source>
</evidence>
<name>A0ABW3TYB9_9BACL</name>
<reference evidence="12" key="1">
    <citation type="journal article" date="2019" name="Int. J. Syst. Evol. Microbiol.">
        <title>The Global Catalogue of Microorganisms (GCM) 10K type strain sequencing project: providing services to taxonomists for standard genome sequencing and annotation.</title>
        <authorList>
            <consortium name="The Broad Institute Genomics Platform"/>
            <consortium name="The Broad Institute Genome Sequencing Center for Infectious Disease"/>
            <person name="Wu L."/>
            <person name="Ma J."/>
        </authorList>
    </citation>
    <scope>NUCLEOTIDE SEQUENCE [LARGE SCALE GENOMIC DNA]</scope>
    <source>
        <strain evidence="12">CCUG 53915</strain>
    </source>
</reference>
<feature type="transmembrane region" description="Helical" evidence="8">
    <location>
        <begin position="7"/>
        <end position="29"/>
    </location>
</feature>
<dbReference type="Proteomes" id="UP001597231">
    <property type="component" value="Unassembled WGS sequence"/>
</dbReference>
<keyword evidence="8" id="KW-0812">Transmembrane</keyword>
<feature type="domain" description="Methyl-accepting transducer" evidence="9">
    <location>
        <begin position="274"/>
        <end position="510"/>
    </location>
</feature>
<comment type="caution">
    <text evidence="11">The sequence shown here is derived from an EMBL/GenBank/DDBJ whole genome shotgun (WGS) entry which is preliminary data.</text>
</comment>
<evidence type="ECO:0000313" key="11">
    <source>
        <dbReference type="EMBL" id="MFD1205507.1"/>
    </source>
</evidence>
<protein>
    <submittedName>
        <fullName evidence="11">Methyl-accepting chemotaxis protein</fullName>
    </submittedName>
</protein>
<dbReference type="InterPro" id="IPR004089">
    <property type="entry name" value="MCPsignal_dom"/>
</dbReference>
<keyword evidence="7" id="KW-0175">Coiled coil</keyword>
<keyword evidence="3 8" id="KW-0472">Membrane</keyword>
<keyword evidence="8" id="KW-1133">Transmembrane helix</keyword>
<comment type="subcellular location">
    <subcellularLocation>
        <location evidence="1">Cell membrane</location>
    </subcellularLocation>
</comment>
<dbReference type="PROSITE" id="PS50885">
    <property type="entry name" value="HAMP"/>
    <property type="match status" value="1"/>
</dbReference>
<organism evidence="11 12">
    <name type="scientific">Sporosarcina contaminans</name>
    <dbReference type="NCBI Taxonomy" id="633403"/>
    <lineage>
        <taxon>Bacteria</taxon>
        <taxon>Bacillati</taxon>
        <taxon>Bacillota</taxon>
        <taxon>Bacilli</taxon>
        <taxon>Bacillales</taxon>
        <taxon>Caryophanaceae</taxon>
        <taxon>Sporosarcina</taxon>
    </lineage>
</organism>
<feature type="domain" description="HAMP" evidence="10">
    <location>
        <begin position="202"/>
        <end position="255"/>
    </location>
</feature>
<dbReference type="Pfam" id="PF12729">
    <property type="entry name" value="4HB_MCP_1"/>
    <property type="match status" value="1"/>
</dbReference>
<dbReference type="RefSeq" id="WP_381480770.1">
    <property type="nucleotide sequence ID" value="NZ_JBHTLT010000047.1"/>
</dbReference>
<evidence type="ECO:0000256" key="3">
    <source>
        <dbReference type="ARBA" id="ARBA00023136"/>
    </source>
</evidence>
<evidence type="ECO:0000256" key="4">
    <source>
        <dbReference type="ARBA" id="ARBA00023224"/>
    </source>
</evidence>
<dbReference type="Pfam" id="PF00015">
    <property type="entry name" value="MCPsignal"/>
    <property type="match status" value="1"/>
</dbReference>
<dbReference type="Pfam" id="PF00672">
    <property type="entry name" value="HAMP"/>
    <property type="match status" value="1"/>
</dbReference>
<dbReference type="InterPro" id="IPR003660">
    <property type="entry name" value="HAMP_dom"/>
</dbReference>
<evidence type="ECO:0000259" key="10">
    <source>
        <dbReference type="PROSITE" id="PS50885"/>
    </source>
</evidence>
<gene>
    <name evidence="11" type="ORF">ACFQ38_10395</name>
</gene>
<feature type="coiled-coil region" evidence="7">
    <location>
        <begin position="76"/>
        <end position="103"/>
    </location>
</feature>
<evidence type="ECO:0000313" key="12">
    <source>
        <dbReference type="Proteomes" id="UP001597231"/>
    </source>
</evidence>
<feature type="transmembrane region" description="Helical" evidence="8">
    <location>
        <begin position="177"/>
        <end position="200"/>
    </location>
</feature>
<dbReference type="SUPFAM" id="SSF58104">
    <property type="entry name" value="Methyl-accepting chemotaxis protein (MCP) signaling domain"/>
    <property type="match status" value="1"/>
</dbReference>
<dbReference type="SMART" id="SM00283">
    <property type="entry name" value="MA"/>
    <property type="match status" value="1"/>
</dbReference>
<dbReference type="CDD" id="cd06225">
    <property type="entry name" value="HAMP"/>
    <property type="match status" value="1"/>
</dbReference>
<keyword evidence="2" id="KW-1003">Cell membrane</keyword>
<evidence type="ECO:0000256" key="8">
    <source>
        <dbReference type="SAM" id="Phobius"/>
    </source>
</evidence>
<dbReference type="SMART" id="SM00304">
    <property type="entry name" value="HAMP"/>
    <property type="match status" value="1"/>
</dbReference>
<dbReference type="Gene3D" id="1.10.287.950">
    <property type="entry name" value="Methyl-accepting chemotaxis protein"/>
    <property type="match status" value="1"/>
</dbReference>
<evidence type="ECO:0000256" key="1">
    <source>
        <dbReference type="ARBA" id="ARBA00004236"/>
    </source>
</evidence>
<keyword evidence="4 6" id="KW-0807">Transducer</keyword>
<dbReference type="PANTHER" id="PTHR32089:SF112">
    <property type="entry name" value="LYSOZYME-LIKE PROTEIN-RELATED"/>
    <property type="match status" value="1"/>
</dbReference>
<keyword evidence="12" id="KW-1185">Reference proteome</keyword>
<accession>A0ABW3TYB9</accession>
<dbReference type="InterPro" id="IPR024478">
    <property type="entry name" value="HlyB_4HB_MCP"/>
</dbReference>